<proteinExistence type="predicted"/>
<dbReference type="Pfam" id="PF17885">
    <property type="entry name" value="Smoa_sbd"/>
    <property type="match status" value="1"/>
</dbReference>
<evidence type="ECO:0000313" key="3">
    <source>
        <dbReference type="Proteomes" id="UP001213771"/>
    </source>
</evidence>
<dbReference type="SUPFAM" id="SSF51905">
    <property type="entry name" value="FAD/NAD(P)-binding domain"/>
    <property type="match status" value="1"/>
</dbReference>
<keyword evidence="2" id="KW-0560">Oxidoreductase</keyword>
<dbReference type="GO" id="GO:0004497">
    <property type="term" value="F:monooxygenase activity"/>
    <property type="evidence" value="ECO:0007669"/>
    <property type="project" value="UniProtKB-KW"/>
</dbReference>
<dbReference type="EMBL" id="JARAOX010000196">
    <property type="protein sequence ID" value="MDD9784529.1"/>
    <property type="molecule type" value="Genomic_DNA"/>
</dbReference>
<dbReference type="AlphaFoldDB" id="A0ABD4WW87"/>
<protein>
    <submittedName>
        <fullName evidence="2">Styrene monooxygenase</fullName>
    </submittedName>
</protein>
<gene>
    <name evidence="2" type="ORF">PVE99_19370</name>
</gene>
<sequence length="396" mass="44779">MRLLKKRLCIIGSGVAGLHLAYALRNDFNITVIERKSPDQIRRGRIMSTQVHFGPTRNRETRFNMPKWGEQPLIKSIHITIGNQKLFVGKLQEPALSVDQRLYYSHSIKDLIEKGVSFRLEKVDKESVEVLIDEFDLVIDCTGKNGSLLPFSTEEDLSLFKTPQRKCIVGYFTGIKADTPLGVGVTVLPGLGEMFEIPAVTEHGPATIMFVMAIPNSDLDVFKGIKSAKEFTLKMRSTAQQFFPEIYNRIDGKNFALCDENSFLQTALTPIIRKPYLMVKNKLVVGCGDSVFLNDPITGQGCNLSSYCAEQLYETLMEYKNSNWDVETGESYWNRTKQYVKEVTEWTNAMTKPLPEHVVQLLLQGAQDQVKANEIAEWFANPTKAYEAFISTTTIH</sequence>
<dbReference type="InterPro" id="IPR036188">
    <property type="entry name" value="FAD/NAD-bd_sf"/>
</dbReference>
<keyword evidence="2" id="KW-0503">Monooxygenase</keyword>
<feature type="domain" description="Styrene monooxygenase StyA putative substrate binding" evidence="1">
    <location>
        <begin position="143"/>
        <end position="249"/>
    </location>
</feature>
<organism evidence="2 3">
    <name type="scientific">Priestia megaterium</name>
    <name type="common">Bacillus megaterium</name>
    <dbReference type="NCBI Taxonomy" id="1404"/>
    <lineage>
        <taxon>Bacteria</taxon>
        <taxon>Bacillati</taxon>
        <taxon>Bacillota</taxon>
        <taxon>Bacilli</taxon>
        <taxon>Bacillales</taxon>
        <taxon>Bacillaceae</taxon>
        <taxon>Priestia</taxon>
    </lineage>
</organism>
<accession>A0ABD4WW87</accession>
<dbReference type="RefSeq" id="WP_223269065.1">
    <property type="nucleotide sequence ID" value="NZ_CATKPS010000027.1"/>
</dbReference>
<reference evidence="2 3" key="1">
    <citation type="submission" date="2023-02" db="EMBL/GenBank/DDBJ databases">
        <authorList>
            <person name="Olszewska D."/>
        </authorList>
    </citation>
    <scope>NUCLEOTIDE SEQUENCE [LARGE SCALE GENOMIC DNA]</scope>
    <source>
        <strain evidence="2 3">FDU301</strain>
    </source>
</reference>
<dbReference type="Gene3D" id="3.50.50.60">
    <property type="entry name" value="FAD/NAD(P)-binding domain"/>
    <property type="match status" value="3"/>
</dbReference>
<dbReference type="InterPro" id="IPR041654">
    <property type="entry name" value="StyA_sbd"/>
</dbReference>
<dbReference type="Proteomes" id="UP001213771">
    <property type="component" value="Unassembled WGS sequence"/>
</dbReference>
<evidence type="ECO:0000313" key="2">
    <source>
        <dbReference type="EMBL" id="MDD9784529.1"/>
    </source>
</evidence>
<comment type="caution">
    <text evidence="2">The sequence shown here is derived from an EMBL/GenBank/DDBJ whole genome shotgun (WGS) entry which is preliminary data.</text>
</comment>
<name>A0ABD4WW87_PRIMG</name>
<evidence type="ECO:0000259" key="1">
    <source>
        <dbReference type="Pfam" id="PF17885"/>
    </source>
</evidence>